<proteinExistence type="predicted"/>
<keyword evidence="1" id="KW-0472">Membrane</keyword>
<name>A0ABR9R3S3_9FIRM</name>
<dbReference type="RefSeq" id="WP_193501417.1">
    <property type="nucleotide sequence ID" value="NZ_JADCKC010000002.1"/>
</dbReference>
<keyword evidence="1" id="KW-0812">Transmembrane</keyword>
<comment type="caution">
    <text evidence="2">The sequence shown here is derived from an EMBL/GenBank/DDBJ whole genome shotgun (WGS) entry which is preliminary data.</text>
</comment>
<reference evidence="2 3" key="1">
    <citation type="submission" date="2020-10" db="EMBL/GenBank/DDBJ databases">
        <title>ChiBAC.</title>
        <authorList>
            <person name="Zenner C."/>
            <person name="Hitch T.C.A."/>
            <person name="Clavel T."/>
        </authorList>
    </citation>
    <scope>NUCLEOTIDE SEQUENCE [LARGE SCALE GENOMIC DNA]</scope>
    <source>
        <strain evidence="2 3">DSM 109015</strain>
    </source>
</reference>
<dbReference type="EMBL" id="JADCKC010000002">
    <property type="protein sequence ID" value="MBE5037799.1"/>
    <property type="molecule type" value="Genomic_DNA"/>
</dbReference>
<accession>A0ABR9R3S3</accession>
<feature type="transmembrane region" description="Helical" evidence="1">
    <location>
        <begin position="104"/>
        <end position="130"/>
    </location>
</feature>
<keyword evidence="1" id="KW-1133">Transmembrane helix</keyword>
<evidence type="ECO:0000313" key="3">
    <source>
        <dbReference type="Proteomes" id="UP000768567"/>
    </source>
</evidence>
<dbReference type="Proteomes" id="UP000768567">
    <property type="component" value="Unassembled WGS sequence"/>
</dbReference>
<evidence type="ECO:0000313" key="2">
    <source>
        <dbReference type="EMBL" id="MBE5037799.1"/>
    </source>
</evidence>
<evidence type="ECO:0000256" key="1">
    <source>
        <dbReference type="SAM" id="Phobius"/>
    </source>
</evidence>
<protein>
    <submittedName>
        <fullName evidence="2">ABC transporter permease</fullName>
    </submittedName>
</protein>
<dbReference type="InterPro" id="IPR010540">
    <property type="entry name" value="CmpB_TMEM229"/>
</dbReference>
<feature type="transmembrane region" description="Helical" evidence="1">
    <location>
        <begin position="68"/>
        <end position="92"/>
    </location>
</feature>
<keyword evidence="3" id="KW-1185">Reference proteome</keyword>
<gene>
    <name evidence="2" type="ORF">INF35_08375</name>
</gene>
<organism evidence="2 3">
    <name type="scientific">Gemmiger gallinarum</name>
    <dbReference type="NCBI Taxonomy" id="2779354"/>
    <lineage>
        <taxon>Bacteria</taxon>
        <taxon>Bacillati</taxon>
        <taxon>Bacillota</taxon>
        <taxon>Clostridia</taxon>
        <taxon>Eubacteriales</taxon>
        <taxon>Gemmiger</taxon>
    </lineage>
</organism>
<feature type="transmembrane region" description="Helical" evidence="1">
    <location>
        <begin position="39"/>
        <end position="62"/>
    </location>
</feature>
<sequence>MTATVWEYILIFFIYAFMGWTTEVIFAALRSHTLVNRGFLNGPICPVYGFGMVAMLVLLGPWARSMGAVFLVGVIVPSLVELIAGALLYKLFHARWWDYSEKPFNIGGFICLQFSLAWGAAAIVMVMVVHPPIARLVAAIPETALRITDLVLLAVFAADVGVSAAEAIGLERGLRQMEELRAALRRGSDLLTELVGGQALTADELWDEGKLQLALARMEGRENAAEALAQFKTRRSEIMTRYRELTARLDRQRFFGAGRLLRAFPTLKSPEHSETLERLRRHLHGFGRGGWGRR</sequence>
<feature type="transmembrane region" description="Helical" evidence="1">
    <location>
        <begin position="6"/>
        <end position="27"/>
    </location>
</feature>
<dbReference type="Pfam" id="PF06541">
    <property type="entry name" value="ABC_trans_CmpB"/>
    <property type="match status" value="1"/>
</dbReference>